<reference evidence="1" key="2">
    <citation type="submission" date="2019-01" db="UniProtKB">
        <authorList>
            <consortium name="EnsemblPlants"/>
        </authorList>
    </citation>
    <scope>IDENTIFICATION</scope>
    <source>
        <strain evidence="1">cv. Heinz 1706</strain>
    </source>
</reference>
<sequence>MGGTHEGDRATIIPWTCELLSQNKSRVWSEECQREFKGLKAAVMEEPVLTLLDFSKTSKIHTYV</sequence>
<dbReference type="Gene3D" id="3.30.70.270">
    <property type="match status" value="1"/>
</dbReference>
<evidence type="ECO:0000313" key="1">
    <source>
        <dbReference type="EnsemblPlants" id="Solyc07g032796.1.1"/>
    </source>
</evidence>
<reference evidence="1" key="1">
    <citation type="journal article" date="2012" name="Nature">
        <title>The tomato genome sequence provides insights into fleshy fruit evolution.</title>
        <authorList>
            <consortium name="Tomato Genome Consortium"/>
        </authorList>
    </citation>
    <scope>NUCLEOTIDE SEQUENCE [LARGE SCALE GENOMIC DNA]</scope>
    <source>
        <strain evidence="1">cv. Heinz 1706</strain>
    </source>
</reference>
<accession>A0A3Q7I4Q3</accession>
<dbReference type="Gramene" id="Solyc07g032796.1.1">
    <property type="protein sequence ID" value="Solyc07g032796.1.1"/>
    <property type="gene ID" value="Solyc07g032796.1"/>
</dbReference>
<name>A0A3Q7I4Q3_SOLLC</name>
<evidence type="ECO:0000313" key="2">
    <source>
        <dbReference type="Proteomes" id="UP000004994"/>
    </source>
</evidence>
<evidence type="ECO:0008006" key="3">
    <source>
        <dbReference type="Google" id="ProtNLM"/>
    </source>
</evidence>
<proteinExistence type="predicted"/>
<dbReference type="InParanoid" id="A0A3Q7I4Q3"/>
<organism evidence="1">
    <name type="scientific">Solanum lycopersicum</name>
    <name type="common">Tomato</name>
    <name type="synonym">Lycopersicon esculentum</name>
    <dbReference type="NCBI Taxonomy" id="4081"/>
    <lineage>
        <taxon>Eukaryota</taxon>
        <taxon>Viridiplantae</taxon>
        <taxon>Streptophyta</taxon>
        <taxon>Embryophyta</taxon>
        <taxon>Tracheophyta</taxon>
        <taxon>Spermatophyta</taxon>
        <taxon>Magnoliopsida</taxon>
        <taxon>eudicotyledons</taxon>
        <taxon>Gunneridae</taxon>
        <taxon>Pentapetalae</taxon>
        <taxon>asterids</taxon>
        <taxon>lamiids</taxon>
        <taxon>Solanales</taxon>
        <taxon>Solanaceae</taxon>
        <taxon>Solanoideae</taxon>
        <taxon>Solaneae</taxon>
        <taxon>Solanum</taxon>
        <taxon>Solanum subgen. Lycopersicon</taxon>
    </lineage>
</organism>
<dbReference type="AlphaFoldDB" id="A0A3Q7I4Q3"/>
<keyword evidence="2" id="KW-1185">Reference proteome</keyword>
<dbReference type="InterPro" id="IPR043502">
    <property type="entry name" value="DNA/RNA_pol_sf"/>
</dbReference>
<dbReference type="InterPro" id="IPR043128">
    <property type="entry name" value="Rev_trsase/Diguanyl_cyclase"/>
</dbReference>
<dbReference type="EnsemblPlants" id="Solyc07g032796.1.1">
    <property type="protein sequence ID" value="Solyc07g032796.1.1"/>
    <property type="gene ID" value="Solyc07g032796.1"/>
</dbReference>
<dbReference type="Proteomes" id="UP000004994">
    <property type="component" value="Chromosome 7"/>
</dbReference>
<dbReference type="SUPFAM" id="SSF56672">
    <property type="entry name" value="DNA/RNA polymerases"/>
    <property type="match status" value="1"/>
</dbReference>
<protein>
    <recommendedName>
        <fullName evidence="3">Reverse transcriptase/retrotransposon-derived protein RNase H-like domain-containing protein</fullName>
    </recommendedName>
</protein>